<reference evidence="2 3" key="1">
    <citation type="submission" date="2023-09" db="EMBL/GenBank/DDBJ databases">
        <title>Nesidiocoris tenuis whole genome shotgun sequence.</title>
        <authorList>
            <person name="Shibata T."/>
            <person name="Shimoda M."/>
            <person name="Kobayashi T."/>
            <person name="Uehara T."/>
        </authorList>
    </citation>
    <scope>NUCLEOTIDE SEQUENCE [LARGE SCALE GENOMIC DNA]</scope>
    <source>
        <strain evidence="2 3">Japan</strain>
    </source>
</reference>
<feature type="region of interest" description="Disordered" evidence="1">
    <location>
        <begin position="31"/>
        <end position="79"/>
    </location>
</feature>
<evidence type="ECO:0000313" key="2">
    <source>
        <dbReference type="EMBL" id="BES92254.1"/>
    </source>
</evidence>
<organism evidence="2 3">
    <name type="scientific">Nesidiocoris tenuis</name>
    <dbReference type="NCBI Taxonomy" id="355587"/>
    <lineage>
        <taxon>Eukaryota</taxon>
        <taxon>Metazoa</taxon>
        <taxon>Ecdysozoa</taxon>
        <taxon>Arthropoda</taxon>
        <taxon>Hexapoda</taxon>
        <taxon>Insecta</taxon>
        <taxon>Pterygota</taxon>
        <taxon>Neoptera</taxon>
        <taxon>Paraneoptera</taxon>
        <taxon>Hemiptera</taxon>
        <taxon>Heteroptera</taxon>
        <taxon>Panheteroptera</taxon>
        <taxon>Cimicomorpha</taxon>
        <taxon>Miridae</taxon>
        <taxon>Dicyphina</taxon>
        <taxon>Nesidiocoris</taxon>
    </lineage>
</organism>
<evidence type="ECO:0000256" key="1">
    <source>
        <dbReference type="SAM" id="MobiDB-lite"/>
    </source>
</evidence>
<proteinExistence type="predicted"/>
<gene>
    <name evidence="2" type="ORF">NTJ_05063</name>
</gene>
<sequence length="120" mass="14241">MPLSRSKEVKLLSNYYYDHYLFNIFRNRRRKQPWPRKRKNRSLERIPTQGIATHYNRRNKLLTGEEKSSKQNDPVVPGRVAMAGNSTRILRLLRLSELPSFSRKPNNKTIHEYLKACETA</sequence>
<protein>
    <submittedName>
        <fullName evidence="2">Uncharacterized protein</fullName>
    </submittedName>
</protein>
<evidence type="ECO:0000313" key="3">
    <source>
        <dbReference type="Proteomes" id="UP001307889"/>
    </source>
</evidence>
<name>A0ABN7ALF8_9HEMI</name>
<accession>A0ABN7ALF8</accession>
<keyword evidence="3" id="KW-1185">Reference proteome</keyword>
<dbReference type="EMBL" id="AP028911">
    <property type="protein sequence ID" value="BES92254.1"/>
    <property type="molecule type" value="Genomic_DNA"/>
</dbReference>
<dbReference type="Proteomes" id="UP001307889">
    <property type="component" value="Chromosome 3"/>
</dbReference>
<feature type="compositionally biased region" description="Basic residues" evidence="1">
    <location>
        <begin position="31"/>
        <end position="40"/>
    </location>
</feature>